<sequence>MPWQCAVIGIWAMALALFDLKWRHLPNTIILGGAVGAIAYILMRGYSPLGASPSSALIAGLGALIATLPFYGLGWLGAGDGKFMLAIGLMGGVKVLLLTFVVSSLLTLPYAVWLLACARWRGERAGASANRIPQGLFLAAGLLVAMTDAAGFGLG</sequence>
<feature type="transmembrane region" description="Helical" evidence="1">
    <location>
        <begin position="136"/>
        <end position="154"/>
    </location>
</feature>
<dbReference type="GO" id="GO:0016020">
    <property type="term" value="C:membrane"/>
    <property type="evidence" value="ECO:0007669"/>
    <property type="project" value="InterPro"/>
</dbReference>
<dbReference type="Gene3D" id="1.20.120.1220">
    <property type="match status" value="1"/>
</dbReference>
<dbReference type="EMBL" id="AP017928">
    <property type="protein sequence ID" value="BBA32517.1"/>
    <property type="molecule type" value="Genomic_DNA"/>
</dbReference>
<dbReference type="Proteomes" id="UP000266313">
    <property type="component" value="Chromosome"/>
</dbReference>
<keyword evidence="1" id="KW-0812">Transmembrane</keyword>
<dbReference type="KEGG" id="mmai:sS8_0552"/>
<gene>
    <name evidence="3" type="ORF">sS8_0552</name>
</gene>
<evidence type="ECO:0000313" key="4">
    <source>
        <dbReference type="Proteomes" id="UP000266313"/>
    </source>
</evidence>
<dbReference type="AlphaFoldDB" id="A0A250KLS1"/>
<keyword evidence="1" id="KW-1133">Transmembrane helix</keyword>
<feature type="transmembrane region" description="Helical" evidence="1">
    <location>
        <begin position="55"/>
        <end position="75"/>
    </location>
</feature>
<feature type="transmembrane region" description="Helical" evidence="1">
    <location>
        <begin position="25"/>
        <end position="43"/>
    </location>
</feature>
<accession>A0A250KLS1</accession>
<dbReference type="RefSeq" id="WP_119628296.1">
    <property type="nucleotide sequence ID" value="NZ_AP017928.1"/>
</dbReference>
<feature type="domain" description="Prepilin type IV endopeptidase peptidase" evidence="2">
    <location>
        <begin position="7"/>
        <end position="112"/>
    </location>
</feature>
<dbReference type="InterPro" id="IPR000045">
    <property type="entry name" value="Prepilin_IV_endopep_pep"/>
</dbReference>
<proteinExistence type="predicted"/>
<organism evidence="3 4">
    <name type="scientific">Methylocaldum marinum</name>
    <dbReference type="NCBI Taxonomy" id="1432792"/>
    <lineage>
        <taxon>Bacteria</taxon>
        <taxon>Pseudomonadati</taxon>
        <taxon>Pseudomonadota</taxon>
        <taxon>Gammaproteobacteria</taxon>
        <taxon>Methylococcales</taxon>
        <taxon>Methylococcaceae</taxon>
        <taxon>Methylocaldum</taxon>
    </lineage>
</organism>
<dbReference type="GO" id="GO:0004190">
    <property type="term" value="F:aspartic-type endopeptidase activity"/>
    <property type="evidence" value="ECO:0007669"/>
    <property type="project" value="InterPro"/>
</dbReference>
<keyword evidence="1" id="KW-0472">Membrane</keyword>
<evidence type="ECO:0000313" key="3">
    <source>
        <dbReference type="EMBL" id="BBA32517.1"/>
    </source>
</evidence>
<reference evidence="3 4" key="1">
    <citation type="submission" date="2016-12" db="EMBL/GenBank/DDBJ databases">
        <title>Genome sequencing of Methylocaldum marinum.</title>
        <authorList>
            <person name="Takeuchi M."/>
            <person name="Kamagata Y."/>
            <person name="Hiraoka S."/>
            <person name="Oshima K."/>
            <person name="Hattori M."/>
            <person name="Iwasaki W."/>
        </authorList>
    </citation>
    <scope>NUCLEOTIDE SEQUENCE [LARGE SCALE GENOMIC DNA]</scope>
    <source>
        <strain evidence="3 4">S8</strain>
    </source>
</reference>
<name>A0A250KLS1_9GAMM</name>
<evidence type="ECO:0000259" key="2">
    <source>
        <dbReference type="Pfam" id="PF01478"/>
    </source>
</evidence>
<keyword evidence="4" id="KW-1185">Reference proteome</keyword>
<dbReference type="Pfam" id="PF01478">
    <property type="entry name" value="Peptidase_A24"/>
    <property type="match status" value="1"/>
</dbReference>
<protein>
    <submittedName>
        <fullName evidence="3">Peptidase A24A, prepilin type IV</fullName>
    </submittedName>
</protein>
<evidence type="ECO:0000256" key="1">
    <source>
        <dbReference type="SAM" id="Phobius"/>
    </source>
</evidence>
<feature type="transmembrane region" description="Helical" evidence="1">
    <location>
        <begin position="95"/>
        <end position="116"/>
    </location>
</feature>